<feature type="compositionally biased region" description="Basic and acidic residues" evidence="1">
    <location>
        <begin position="30"/>
        <end position="43"/>
    </location>
</feature>
<keyword evidence="3" id="KW-1185">Reference proteome</keyword>
<evidence type="ECO:0000313" key="2">
    <source>
        <dbReference type="EMBL" id="KAJ1121423.1"/>
    </source>
</evidence>
<organism evidence="2 3">
    <name type="scientific">Pleurodeles waltl</name>
    <name type="common">Iberian ribbed newt</name>
    <dbReference type="NCBI Taxonomy" id="8319"/>
    <lineage>
        <taxon>Eukaryota</taxon>
        <taxon>Metazoa</taxon>
        <taxon>Chordata</taxon>
        <taxon>Craniata</taxon>
        <taxon>Vertebrata</taxon>
        <taxon>Euteleostomi</taxon>
        <taxon>Amphibia</taxon>
        <taxon>Batrachia</taxon>
        <taxon>Caudata</taxon>
        <taxon>Salamandroidea</taxon>
        <taxon>Salamandridae</taxon>
        <taxon>Pleurodelinae</taxon>
        <taxon>Pleurodeles</taxon>
    </lineage>
</organism>
<gene>
    <name evidence="2" type="ORF">NDU88_009532</name>
</gene>
<protein>
    <submittedName>
        <fullName evidence="2">Uncharacterized protein</fullName>
    </submittedName>
</protein>
<feature type="compositionally biased region" description="Basic residues" evidence="1">
    <location>
        <begin position="18"/>
        <end position="29"/>
    </location>
</feature>
<dbReference type="Proteomes" id="UP001066276">
    <property type="component" value="Chromosome 8"/>
</dbReference>
<comment type="caution">
    <text evidence="2">The sequence shown here is derived from an EMBL/GenBank/DDBJ whole genome shotgun (WGS) entry which is preliminary data.</text>
</comment>
<sequence>MEVMAGRRTFKEPDHRVSKGAHRSRKKTERRGEKGQEDRRTQDLEEPTVQIGDVRRVKSQATVGPIMQKKKNQSSGGGIH</sequence>
<proteinExistence type="predicted"/>
<dbReference type="EMBL" id="JANPWB010000012">
    <property type="protein sequence ID" value="KAJ1121423.1"/>
    <property type="molecule type" value="Genomic_DNA"/>
</dbReference>
<accession>A0AAV7P6W1</accession>
<name>A0AAV7P6W1_PLEWA</name>
<evidence type="ECO:0000313" key="3">
    <source>
        <dbReference type="Proteomes" id="UP001066276"/>
    </source>
</evidence>
<evidence type="ECO:0000256" key="1">
    <source>
        <dbReference type="SAM" id="MobiDB-lite"/>
    </source>
</evidence>
<dbReference type="AlphaFoldDB" id="A0AAV7P6W1"/>
<reference evidence="2" key="1">
    <citation type="journal article" date="2022" name="bioRxiv">
        <title>Sequencing and chromosome-scale assembly of the giantPleurodeles waltlgenome.</title>
        <authorList>
            <person name="Brown T."/>
            <person name="Elewa A."/>
            <person name="Iarovenko S."/>
            <person name="Subramanian E."/>
            <person name="Araus A.J."/>
            <person name="Petzold A."/>
            <person name="Susuki M."/>
            <person name="Suzuki K.-i.T."/>
            <person name="Hayashi T."/>
            <person name="Toyoda A."/>
            <person name="Oliveira C."/>
            <person name="Osipova E."/>
            <person name="Leigh N.D."/>
            <person name="Simon A."/>
            <person name="Yun M.H."/>
        </authorList>
    </citation>
    <scope>NUCLEOTIDE SEQUENCE</scope>
    <source>
        <strain evidence="2">20211129_DDA</strain>
        <tissue evidence="2">Liver</tissue>
    </source>
</reference>
<feature type="region of interest" description="Disordered" evidence="1">
    <location>
        <begin position="1"/>
        <end position="80"/>
    </location>
</feature>